<gene>
    <name evidence="1" type="ORF">JOF33_001759</name>
</gene>
<organism evidence="1 2">
    <name type="scientific">Corynebacterium freneyi</name>
    <dbReference type="NCBI Taxonomy" id="134034"/>
    <lineage>
        <taxon>Bacteria</taxon>
        <taxon>Bacillati</taxon>
        <taxon>Actinomycetota</taxon>
        <taxon>Actinomycetes</taxon>
        <taxon>Mycobacteriales</taxon>
        <taxon>Corynebacteriaceae</taxon>
        <taxon>Corynebacterium</taxon>
    </lineage>
</organism>
<comment type="caution">
    <text evidence="1">The sequence shown here is derived from an EMBL/GenBank/DDBJ whole genome shotgun (WGS) entry which is preliminary data.</text>
</comment>
<evidence type="ECO:0000313" key="1">
    <source>
        <dbReference type="EMBL" id="MBP2333060.1"/>
    </source>
</evidence>
<dbReference type="Proteomes" id="UP001519305">
    <property type="component" value="Unassembled WGS sequence"/>
</dbReference>
<dbReference type="EMBL" id="JAGINY010000001">
    <property type="protein sequence ID" value="MBP2333060.1"/>
    <property type="molecule type" value="Genomic_DNA"/>
</dbReference>
<protein>
    <submittedName>
        <fullName evidence="1">Uncharacterized protein</fullName>
    </submittedName>
</protein>
<accession>A0ABS4U8S0</accession>
<keyword evidence="2" id="KW-1185">Reference proteome</keyword>
<reference evidence="1 2" key="1">
    <citation type="submission" date="2021-03" db="EMBL/GenBank/DDBJ databases">
        <title>Sequencing the genomes of 1000 actinobacteria strains.</title>
        <authorList>
            <person name="Klenk H.-P."/>
        </authorList>
    </citation>
    <scope>NUCLEOTIDE SEQUENCE [LARGE SCALE GENOMIC DNA]</scope>
    <source>
        <strain evidence="1 2">DSM 44506</strain>
    </source>
</reference>
<evidence type="ECO:0000313" key="2">
    <source>
        <dbReference type="Proteomes" id="UP001519305"/>
    </source>
</evidence>
<sequence length="78" mass="8459">MTPQIIRTRDELAALDPDTLVTDALPRHDDFPSPMIAALPAPVAYRLDITWQGPVVVIATGDHVRAARQALKDADATD</sequence>
<dbReference type="RefSeq" id="WP_209653621.1">
    <property type="nucleotide sequence ID" value="NZ_CP047357.1"/>
</dbReference>
<name>A0ABS4U8S0_9CORY</name>
<proteinExistence type="predicted"/>